<protein>
    <submittedName>
        <fullName evidence="1">Uncharacterized protein</fullName>
    </submittedName>
</protein>
<evidence type="ECO:0000313" key="2">
    <source>
        <dbReference type="Proteomes" id="UP000219453"/>
    </source>
</evidence>
<keyword evidence="2" id="KW-1185">Reference proteome</keyword>
<dbReference type="Pfam" id="PF24382">
    <property type="entry name" value="DUF7538"/>
    <property type="match status" value="1"/>
</dbReference>
<accession>A0A285NS22</accession>
<proteinExistence type="predicted"/>
<dbReference type="AlphaFoldDB" id="A0A285NS22"/>
<sequence length="89" mass="9982">MGEHVDALADREGWRAEDFAARVHYQGAGDAFSIEYYEPSDCVLYWKVKDDGETAVPVGRDTVPDPLRERIREDLAAAGIDADAEDRRL</sequence>
<dbReference type="OrthoDB" id="311060at2157"/>
<evidence type="ECO:0000313" key="1">
    <source>
        <dbReference type="EMBL" id="SNZ12259.1"/>
    </source>
</evidence>
<dbReference type="Proteomes" id="UP000219453">
    <property type="component" value="Unassembled WGS sequence"/>
</dbReference>
<dbReference type="RefSeq" id="WP_097008540.1">
    <property type="nucleotide sequence ID" value="NZ_OBEJ01000002.1"/>
</dbReference>
<dbReference type="EMBL" id="OBEJ01000002">
    <property type="protein sequence ID" value="SNZ12259.1"/>
    <property type="molecule type" value="Genomic_DNA"/>
</dbReference>
<name>A0A285NS22_NATPI</name>
<organism evidence="1 2">
    <name type="scientific">Natronoarchaeum philippinense</name>
    <dbReference type="NCBI Taxonomy" id="558529"/>
    <lineage>
        <taxon>Archaea</taxon>
        <taxon>Methanobacteriati</taxon>
        <taxon>Methanobacteriota</taxon>
        <taxon>Stenosarchaea group</taxon>
        <taxon>Halobacteria</taxon>
        <taxon>Halobacteriales</taxon>
        <taxon>Natronoarchaeaceae</taxon>
    </lineage>
</organism>
<gene>
    <name evidence="1" type="ORF">SAMN06269185_1578</name>
</gene>
<dbReference type="InterPro" id="IPR055960">
    <property type="entry name" value="DUF7538"/>
</dbReference>
<reference evidence="1 2" key="1">
    <citation type="submission" date="2017-09" db="EMBL/GenBank/DDBJ databases">
        <authorList>
            <person name="Ehlers B."/>
            <person name="Leendertz F.H."/>
        </authorList>
    </citation>
    <scope>NUCLEOTIDE SEQUENCE [LARGE SCALE GENOMIC DNA]</scope>
    <source>
        <strain evidence="1 2">DSM 27208</strain>
    </source>
</reference>